<evidence type="ECO:0000313" key="3">
    <source>
        <dbReference type="EMBL" id="BAU86840.1"/>
    </source>
</evidence>
<reference evidence="3 4" key="1">
    <citation type="journal article" date="2016" name="Genome Announc.">
        <title>Complete Genome Sequence of Thiostrepton-Producing Streptomyces laurentii ATCC 31255.</title>
        <authorList>
            <person name="Doi K."/>
            <person name="Fujino Y."/>
            <person name="Nagayoshi Y."/>
            <person name="Ohshima T."/>
            <person name="Ogata S."/>
        </authorList>
    </citation>
    <scope>NUCLEOTIDE SEQUENCE [LARGE SCALE GENOMIC DNA]</scope>
    <source>
        <strain evidence="3 4">ATCC 31255</strain>
    </source>
</reference>
<feature type="compositionally biased region" description="Basic and acidic residues" evidence="1">
    <location>
        <begin position="34"/>
        <end position="47"/>
    </location>
</feature>
<evidence type="ECO:0000256" key="2">
    <source>
        <dbReference type="SAM" id="Phobius"/>
    </source>
</evidence>
<feature type="transmembrane region" description="Helical" evidence="2">
    <location>
        <begin position="127"/>
        <end position="147"/>
    </location>
</feature>
<keyword evidence="4" id="KW-1185">Reference proteome</keyword>
<name>A0A160P7N8_STRLU</name>
<feature type="transmembrane region" description="Helical" evidence="2">
    <location>
        <begin position="96"/>
        <end position="115"/>
    </location>
</feature>
<accession>A0A160P7N8</accession>
<dbReference type="Proteomes" id="UP000217676">
    <property type="component" value="Chromosome"/>
</dbReference>
<dbReference type="EMBL" id="AP017424">
    <property type="protein sequence ID" value="BAU86840.1"/>
    <property type="molecule type" value="Genomic_DNA"/>
</dbReference>
<dbReference type="KEGG" id="slau:SLA_5971"/>
<sequence length="155" mass="16392">MGDLGEGVLHVDDEERRHMGHGPTVTARAAPGPPHRDPRAARPRDGGRYADGMSLPWRSGAAAFARMLRPLYAMTSAAVVVFFARHRAHRTWAWPNTVAPGLGLIGLLAFLALILRNLTTLVGGNTALTIGIPALLAAALLLGPVLARREAGNGL</sequence>
<gene>
    <name evidence="3" type="ORF">SLA_5971</name>
</gene>
<feature type="transmembrane region" description="Helical" evidence="2">
    <location>
        <begin position="63"/>
        <end position="84"/>
    </location>
</feature>
<proteinExistence type="predicted"/>
<keyword evidence="2" id="KW-1133">Transmembrane helix</keyword>
<protein>
    <submittedName>
        <fullName evidence="3">Amino acid permease</fullName>
    </submittedName>
</protein>
<feature type="region of interest" description="Disordered" evidence="1">
    <location>
        <begin position="13"/>
        <end position="47"/>
    </location>
</feature>
<evidence type="ECO:0000256" key="1">
    <source>
        <dbReference type="SAM" id="MobiDB-lite"/>
    </source>
</evidence>
<keyword evidence="2" id="KW-0812">Transmembrane</keyword>
<keyword evidence="2" id="KW-0472">Membrane</keyword>
<organism evidence="3 4">
    <name type="scientific">Streptomyces laurentii</name>
    <dbReference type="NCBI Taxonomy" id="39478"/>
    <lineage>
        <taxon>Bacteria</taxon>
        <taxon>Bacillati</taxon>
        <taxon>Actinomycetota</taxon>
        <taxon>Actinomycetes</taxon>
        <taxon>Kitasatosporales</taxon>
        <taxon>Streptomycetaceae</taxon>
        <taxon>Streptomyces</taxon>
    </lineage>
</organism>
<dbReference type="AlphaFoldDB" id="A0A160P7N8"/>
<evidence type="ECO:0000313" key="4">
    <source>
        <dbReference type="Proteomes" id="UP000217676"/>
    </source>
</evidence>